<dbReference type="GO" id="GO:0016787">
    <property type="term" value="F:hydrolase activity"/>
    <property type="evidence" value="ECO:0007669"/>
    <property type="project" value="UniProtKB-KW"/>
</dbReference>
<proteinExistence type="predicted"/>
<organism evidence="1 2">
    <name type="scientific">Aliishimia ponticola</name>
    <dbReference type="NCBI Taxonomy" id="2499833"/>
    <lineage>
        <taxon>Bacteria</taxon>
        <taxon>Pseudomonadati</taxon>
        <taxon>Pseudomonadota</taxon>
        <taxon>Alphaproteobacteria</taxon>
        <taxon>Rhodobacterales</taxon>
        <taxon>Paracoccaceae</taxon>
        <taxon>Aliishimia</taxon>
    </lineage>
</organism>
<sequence length="246" mass="26529">MTKLGWEIEPVHVVPGKDGAGVLVVCEHAANDIPSALGDLGLPAELRDSHIAWDPGALGVAKALAGQLGAPLVHGGISRLVYDCNRPPQARDAVPEKSETFDIPGNRELTEAARQDRVDRVYTPFRTRLAAQIADQRPHCLITIHSFTPVFRGVARQVEIGLLHGRDDRIARAMMDTAPLGHDIRLNEPYSAADGVAHTLDLHGAENGIPSVMIEIRNDLLTGPASEAAMAEMLGKWFARVEEVTA</sequence>
<gene>
    <name evidence="1" type="ORF">E4Z66_05905</name>
</gene>
<comment type="caution">
    <text evidence="1">The sequence shown here is derived from an EMBL/GenBank/DDBJ whole genome shotgun (WGS) entry which is preliminary data.</text>
</comment>
<reference evidence="1 2" key="1">
    <citation type="submission" date="2019-04" db="EMBL/GenBank/DDBJ databases">
        <title>Shimia ponticola sp. nov., isolated from seawater.</title>
        <authorList>
            <person name="Kim Y.-O."/>
            <person name="Yoon J.-H."/>
        </authorList>
    </citation>
    <scope>NUCLEOTIDE SEQUENCE [LARGE SCALE GENOMIC DNA]</scope>
    <source>
        <strain evidence="1 2">MYP11</strain>
    </source>
</reference>
<dbReference type="Gene3D" id="3.40.630.40">
    <property type="entry name" value="Zn-dependent exopeptidases"/>
    <property type="match status" value="1"/>
</dbReference>
<dbReference type="Proteomes" id="UP000306602">
    <property type="component" value="Unassembled WGS sequence"/>
</dbReference>
<dbReference type="InterPro" id="IPR007709">
    <property type="entry name" value="N-FG_amidohydro"/>
</dbReference>
<evidence type="ECO:0000313" key="1">
    <source>
        <dbReference type="EMBL" id="THH39089.1"/>
    </source>
</evidence>
<keyword evidence="1" id="KW-0378">Hydrolase</keyword>
<dbReference type="Pfam" id="PF05013">
    <property type="entry name" value="FGase"/>
    <property type="match status" value="1"/>
</dbReference>
<dbReference type="AlphaFoldDB" id="A0A4S4NHG6"/>
<dbReference type="InterPro" id="IPR011227">
    <property type="entry name" value="UCP029730"/>
</dbReference>
<evidence type="ECO:0000313" key="2">
    <source>
        <dbReference type="Proteomes" id="UP000306602"/>
    </source>
</evidence>
<keyword evidence="2" id="KW-1185">Reference proteome</keyword>
<dbReference type="OrthoDB" id="9815326at2"/>
<accession>A0A4S4NHG6</accession>
<name>A0A4S4NHG6_9RHOB</name>
<dbReference type="RefSeq" id="WP_136462007.1">
    <property type="nucleotide sequence ID" value="NZ_SRKY01000001.1"/>
</dbReference>
<dbReference type="EMBL" id="SRKY01000001">
    <property type="protein sequence ID" value="THH39089.1"/>
    <property type="molecule type" value="Genomic_DNA"/>
</dbReference>
<dbReference type="SUPFAM" id="SSF53187">
    <property type="entry name" value="Zn-dependent exopeptidases"/>
    <property type="match status" value="1"/>
</dbReference>
<dbReference type="PIRSF" id="PIRSF029730">
    <property type="entry name" value="UCP029730"/>
    <property type="match status" value="1"/>
</dbReference>
<protein>
    <submittedName>
        <fullName evidence="1">N-formylglutamate amidohydrolase</fullName>
    </submittedName>
</protein>